<comment type="caution">
    <text evidence="1">The sequence shown here is derived from an EMBL/GenBank/DDBJ whole genome shotgun (WGS) entry which is preliminary data.</text>
</comment>
<dbReference type="Proteomes" id="UP000587942">
    <property type="component" value="Unassembled WGS sequence"/>
</dbReference>
<dbReference type="AlphaFoldDB" id="A0A846TW14"/>
<sequence>MNSHLMEILSREIIKSLPIEQRAVYEYVVQLEDQLAQQAATSEEFMALLVKHSPHRQAARHFNLSFGQLMGLMRETEIFINQQLERKLGNVTWLDLTQQVLLRKKDVNDKIKYFYFSVNEVHS</sequence>
<name>A0A846TW14_9BACI</name>
<reference evidence="1 2" key="1">
    <citation type="submission" date="2020-03" db="EMBL/GenBank/DDBJ databases">
        <authorList>
            <person name="Sun Q."/>
        </authorList>
    </citation>
    <scope>NUCLEOTIDE SEQUENCE [LARGE SCALE GENOMIC DNA]</scope>
    <source>
        <strain evidence="1 2">KACC 21451</strain>
    </source>
</reference>
<proteinExistence type="predicted"/>
<evidence type="ECO:0000313" key="2">
    <source>
        <dbReference type="Proteomes" id="UP000587942"/>
    </source>
</evidence>
<protein>
    <submittedName>
        <fullName evidence="1">Uncharacterized protein</fullName>
    </submittedName>
</protein>
<dbReference type="RefSeq" id="WP_167832347.1">
    <property type="nucleotide sequence ID" value="NZ_JAAVUM010000006.1"/>
</dbReference>
<dbReference type="EMBL" id="JAAVUM010000006">
    <property type="protein sequence ID" value="NKE05916.1"/>
    <property type="molecule type" value="Genomic_DNA"/>
</dbReference>
<organism evidence="1 2">
    <name type="scientific">Mesobacillus selenatarsenatis</name>
    <dbReference type="NCBI Taxonomy" id="388741"/>
    <lineage>
        <taxon>Bacteria</taxon>
        <taxon>Bacillati</taxon>
        <taxon>Bacillota</taxon>
        <taxon>Bacilli</taxon>
        <taxon>Bacillales</taxon>
        <taxon>Bacillaceae</taxon>
        <taxon>Mesobacillus</taxon>
    </lineage>
</organism>
<accession>A0A846TW14</accession>
<gene>
    <name evidence="1" type="ORF">GWK17_10635</name>
</gene>
<evidence type="ECO:0000313" key="1">
    <source>
        <dbReference type="EMBL" id="NKE05916.1"/>
    </source>
</evidence>